<feature type="region of interest" description="Disordered" evidence="1">
    <location>
        <begin position="73"/>
        <end position="111"/>
    </location>
</feature>
<gene>
    <name evidence="2" type="ORF">Fot_56461</name>
</gene>
<evidence type="ECO:0000256" key="1">
    <source>
        <dbReference type="SAM" id="MobiDB-lite"/>
    </source>
</evidence>
<evidence type="ECO:0000313" key="3">
    <source>
        <dbReference type="Proteomes" id="UP001604277"/>
    </source>
</evidence>
<feature type="compositionally biased region" description="Basic residues" evidence="1">
    <location>
        <begin position="90"/>
        <end position="104"/>
    </location>
</feature>
<dbReference type="EMBL" id="JBFOLJ010000045">
    <property type="protein sequence ID" value="KAL2457050.1"/>
    <property type="molecule type" value="Genomic_DNA"/>
</dbReference>
<comment type="caution">
    <text evidence="2">The sequence shown here is derived from an EMBL/GenBank/DDBJ whole genome shotgun (WGS) entry which is preliminary data.</text>
</comment>
<dbReference type="Proteomes" id="UP001604277">
    <property type="component" value="Unassembled WGS sequence"/>
</dbReference>
<reference evidence="3" key="1">
    <citation type="submission" date="2024-07" db="EMBL/GenBank/DDBJ databases">
        <title>Two chromosome-level genome assemblies of Korean endemic species Abeliophyllum distichum and Forsythia ovata (Oleaceae).</title>
        <authorList>
            <person name="Jang H."/>
        </authorList>
    </citation>
    <scope>NUCLEOTIDE SEQUENCE [LARGE SCALE GENOMIC DNA]</scope>
</reference>
<sequence>MPLVDPCPRILFGPRTLPARRPLCPLTSVPGAFPSHAEARKPLVDSLLKELANSRQCRSRNFNQLRCNNRSSLVSRSYGNGAPRVPEKGKLRRGRGQKKSKKQVKTYPGFP</sequence>
<proteinExistence type="predicted"/>
<dbReference type="AlphaFoldDB" id="A0ABD1NZM5"/>
<protein>
    <submittedName>
        <fullName evidence="2">Uncharacterized protein</fullName>
    </submittedName>
</protein>
<name>A0ABD1NZM5_9LAMI</name>
<accession>A0ABD1NZM5</accession>
<evidence type="ECO:0000313" key="2">
    <source>
        <dbReference type="EMBL" id="KAL2457050.1"/>
    </source>
</evidence>
<organism evidence="2 3">
    <name type="scientific">Forsythia ovata</name>
    <dbReference type="NCBI Taxonomy" id="205694"/>
    <lineage>
        <taxon>Eukaryota</taxon>
        <taxon>Viridiplantae</taxon>
        <taxon>Streptophyta</taxon>
        <taxon>Embryophyta</taxon>
        <taxon>Tracheophyta</taxon>
        <taxon>Spermatophyta</taxon>
        <taxon>Magnoliopsida</taxon>
        <taxon>eudicotyledons</taxon>
        <taxon>Gunneridae</taxon>
        <taxon>Pentapetalae</taxon>
        <taxon>asterids</taxon>
        <taxon>lamiids</taxon>
        <taxon>Lamiales</taxon>
        <taxon>Oleaceae</taxon>
        <taxon>Forsythieae</taxon>
        <taxon>Forsythia</taxon>
    </lineage>
</organism>
<keyword evidence="3" id="KW-1185">Reference proteome</keyword>